<feature type="region of interest" description="Disordered" evidence="1">
    <location>
        <begin position="1"/>
        <end position="38"/>
    </location>
</feature>
<gene>
    <name evidence="2" type="ORF">BGAL_0107g00280</name>
</gene>
<organism evidence="2 3">
    <name type="scientific">Botrytis galanthina</name>
    <dbReference type="NCBI Taxonomy" id="278940"/>
    <lineage>
        <taxon>Eukaryota</taxon>
        <taxon>Fungi</taxon>
        <taxon>Dikarya</taxon>
        <taxon>Ascomycota</taxon>
        <taxon>Pezizomycotina</taxon>
        <taxon>Leotiomycetes</taxon>
        <taxon>Helotiales</taxon>
        <taxon>Sclerotiniaceae</taxon>
        <taxon>Botrytis</taxon>
    </lineage>
</organism>
<dbReference type="AlphaFoldDB" id="A0A4S8R5R5"/>
<keyword evidence="3" id="KW-1185">Reference proteome</keyword>
<evidence type="ECO:0000256" key="1">
    <source>
        <dbReference type="SAM" id="MobiDB-lite"/>
    </source>
</evidence>
<dbReference type="Proteomes" id="UP000308671">
    <property type="component" value="Unassembled WGS sequence"/>
</dbReference>
<comment type="caution">
    <text evidence="2">The sequence shown here is derived from an EMBL/GenBank/DDBJ whole genome shotgun (WGS) entry which is preliminary data.</text>
</comment>
<evidence type="ECO:0000313" key="3">
    <source>
        <dbReference type="Proteomes" id="UP000308671"/>
    </source>
</evidence>
<accession>A0A4S8R5R5</accession>
<feature type="compositionally biased region" description="Basic residues" evidence="1">
    <location>
        <begin position="29"/>
        <end position="38"/>
    </location>
</feature>
<reference evidence="2 3" key="1">
    <citation type="submission" date="2017-12" db="EMBL/GenBank/DDBJ databases">
        <title>Comparative genomics of Botrytis spp.</title>
        <authorList>
            <person name="Valero-Jimenez C.A."/>
            <person name="Tapia P."/>
            <person name="Veloso J."/>
            <person name="Silva-Moreno E."/>
            <person name="Staats M."/>
            <person name="Valdes J.H."/>
            <person name="Van Kan J.A.L."/>
        </authorList>
    </citation>
    <scope>NUCLEOTIDE SEQUENCE [LARGE SCALE GENOMIC DNA]</scope>
    <source>
        <strain evidence="2 3">MUCL435</strain>
    </source>
</reference>
<dbReference type="EMBL" id="PQXL01000107">
    <property type="protein sequence ID" value="THV51555.1"/>
    <property type="molecule type" value="Genomic_DNA"/>
</dbReference>
<proteinExistence type="predicted"/>
<protein>
    <submittedName>
        <fullName evidence="2">Uncharacterized protein</fullName>
    </submittedName>
</protein>
<sequence>MPLLEDQSITVENDESTPETTSLSARDKARQKRIKKRKEKRKEEVLLIVYGIKSTEAEPTEADEKYGNFHCAKPSPLRKCWTLVEEGSGVPEGEGESSD</sequence>
<evidence type="ECO:0000313" key="2">
    <source>
        <dbReference type="EMBL" id="THV51555.1"/>
    </source>
</evidence>
<dbReference type="OrthoDB" id="3555579at2759"/>
<name>A0A4S8R5R5_9HELO</name>